<comment type="caution">
    <text evidence="3">The sequence shown here is derived from an EMBL/GenBank/DDBJ whole genome shotgun (WGS) entry which is preliminary data.</text>
</comment>
<feature type="compositionally biased region" description="Pro residues" evidence="1">
    <location>
        <begin position="365"/>
        <end position="382"/>
    </location>
</feature>
<feature type="compositionally biased region" description="Pro residues" evidence="1">
    <location>
        <begin position="305"/>
        <end position="315"/>
    </location>
</feature>
<feature type="compositionally biased region" description="Polar residues" evidence="1">
    <location>
        <begin position="265"/>
        <end position="281"/>
    </location>
</feature>
<evidence type="ECO:0000313" key="4">
    <source>
        <dbReference type="Proteomes" id="UP001374579"/>
    </source>
</evidence>
<dbReference type="Proteomes" id="UP001374579">
    <property type="component" value="Unassembled WGS sequence"/>
</dbReference>
<keyword evidence="2" id="KW-0812">Transmembrane</keyword>
<feature type="compositionally biased region" description="Basic and acidic residues" evidence="1">
    <location>
        <begin position="186"/>
        <end position="197"/>
    </location>
</feature>
<feature type="compositionally biased region" description="Polar residues" evidence="1">
    <location>
        <begin position="335"/>
        <end position="357"/>
    </location>
</feature>
<feature type="compositionally biased region" description="Basic residues" evidence="1">
    <location>
        <begin position="649"/>
        <end position="658"/>
    </location>
</feature>
<evidence type="ECO:0000256" key="1">
    <source>
        <dbReference type="SAM" id="MobiDB-lite"/>
    </source>
</evidence>
<gene>
    <name evidence="3" type="ORF">V1264_000784</name>
</gene>
<feature type="compositionally biased region" description="Polar residues" evidence="1">
    <location>
        <begin position="627"/>
        <end position="642"/>
    </location>
</feature>
<feature type="compositionally biased region" description="Basic and acidic residues" evidence="1">
    <location>
        <begin position="323"/>
        <end position="334"/>
    </location>
</feature>
<feature type="region of interest" description="Disordered" evidence="1">
    <location>
        <begin position="609"/>
        <end position="658"/>
    </location>
</feature>
<feature type="compositionally biased region" description="Polar residues" evidence="1">
    <location>
        <begin position="548"/>
        <end position="574"/>
    </location>
</feature>
<reference evidence="3 4" key="1">
    <citation type="submission" date="2024-02" db="EMBL/GenBank/DDBJ databases">
        <title>Chromosome-scale genome assembly of the rough periwinkle Littorina saxatilis.</title>
        <authorList>
            <person name="De Jode A."/>
            <person name="Faria R."/>
            <person name="Formenti G."/>
            <person name="Sims Y."/>
            <person name="Smith T.P."/>
            <person name="Tracey A."/>
            <person name="Wood J.M.D."/>
            <person name="Zagrodzka Z.B."/>
            <person name="Johannesson K."/>
            <person name="Butlin R.K."/>
            <person name="Leder E.H."/>
        </authorList>
    </citation>
    <scope>NUCLEOTIDE SEQUENCE [LARGE SCALE GENOMIC DNA]</scope>
    <source>
        <strain evidence="3">Snail1</strain>
        <tissue evidence="3">Muscle</tissue>
    </source>
</reference>
<sequence length="658" mass="70203">MMGFLVSACISYHMVASFVVAQNNTDSGSFDATQKALITLGVLGAFILIAVVIAKIVDYCYDQHMAISDDASDISEHTRELIQMRVNAFRTKKKDKTPKAKKKDVSEKQSKIIRIWSAKAKESRRIADQRRAEDAAKQAAARKEIIIKVEEAGGNLTTKRQMLTVPSVMLHVHSETPPDNTLTVVDKADKKDEEKIPKTKSSFPIRPELKRTLSGLSITNNMADSTAVVHVSASGNTSRLSSRGSRSGSPTKVHFADKDVEAQHSELSTPANRPDGSQSPLPKSASPRSPRTPERKSPEPKRPPSKSPPPRPPPSKASGSKSPDPKLSESKPSDSKTAQPKTAVSESTGPKSTPSKTVESKAAAPKPPATKTPEPKPSPSKTPEPKSTPSKSPEPKLPVSKTSDSKAPVSKTPEPNSASKAPESKATEQKTAASKPPEASSPRPKSAVPASPRPKSTMKVQPQSRSPSPVKSPGSEKKELVSNKRREDTGTTKATGGKWTYTPVKPIGGAEAPQDGKGESDTPDSPSKARPASSVPGKLFTTVAPPKRSSSPTKATTSRASSPTKGSPQNQVRPQSLIAKEDPKLKDVHPKLVKSVALYGRATEDLQVHRNLMSKKKTTVSPVKPASDTSPNTNNNYGQSYITPAAAARRAKSKSAKS</sequence>
<name>A0AAN9GNZ9_9CAEN</name>
<evidence type="ECO:0000313" key="3">
    <source>
        <dbReference type="EMBL" id="KAK7114781.1"/>
    </source>
</evidence>
<protein>
    <submittedName>
        <fullName evidence="3">Uncharacterized protein</fullName>
    </submittedName>
</protein>
<feature type="compositionally biased region" description="Basic and acidic residues" evidence="1">
    <location>
        <begin position="474"/>
        <end position="490"/>
    </location>
</feature>
<feature type="region of interest" description="Disordered" evidence="1">
    <location>
        <begin position="174"/>
        <end position="202"/>
    </location>
</feature>
<feature type="transmembrane region" description="Helical" evidence="2">
    <location>
        <begin position="37"/>
        <end position="57"/>
    </location>
</feature>
<feature type="compositionally biased region" description="Basic and acidic residues" evidence="1">
    <location>
        <begin position="291"/>
        <end position="302"/>
    </location>
</feature>
<accession>A0AAN9GNZ9</accession>
<feature type="compositionally biased region" description="Low complexity" evidence="1">
    <location>
        <begin position="491"/>
        <end position="502"/>
    </location>
</feature>
<proteinExistence type="predicted"/>
<organism evidence="3 4">
    <name type="scientific">Littorina saxatilis</name>
    <dbReference type="NCBI Taxonomy" id="31220"/>
    <lineage>
        <taxon>Eukaryota</taxon>
        <taxon>Metazoa</taxon>
        <taxon>Spiralia</taxon>
        <taxon>Lophotrochozoa</taxon>
        <taxon>Mollusca</taxon>
        <taxon>Gastropoda</taxon>
        <taxon>Caenogastropoda</taxon>
        <taxon>Littorinimorpha</taxon>
        <taxon>Littorinoidea</taxon>
        <taxon>Littorinidae</taxon>
        <taxon>Littorina</taxon>
    </lineage>
</organism>
<keyword evidence="2" id="KW-0472">Membrane</keyword>
<keyword evidence="2" id="KW-1133">Transmembrane helix</keyword>
<feature type="compositionally biased region" description="Polar residues" evidence="1">
    <location>
        <begin position="458"/>
        <end position="469"/>
    </location>
</feature>
<dbReference type="AlphaFoldDB" id="A0AAN9GNZ9"/>
<feature type="region of interest" description="Disordered" evidence="1">
    <location>
        <begin position="263"/>
        <end position="588"/>
    </location>
</feature>
<dbReference type="EMBL" id="JBAMIC010000001">
    <property type="protein sequence ID" value="KAK7114781.1"/>
    <property type="molecule type" value="Genomic_DNA"/>
</dbReference>
<dbReference type="PRINTS" id="PR01217">
    <property type="entry name" value="PRICHEXTENSN"/>
</dbReference>
<feature type="compositionally biased region" description="Basic and acidic residues" evidence="1">
    <location>
        <begin position="579"/>
        <end position="588"/>
    </location>
</feature>
<keyword evidence="4" id="KW-1185">Reference proteome</keyword>
<evidence type="ECO:0000256" key="2">
    <source>
        <dbReference type="SAM" id="Phobius"/>
    </source>
</evidence>